<accession>A0A179D4A7</accession>
<dbReference type="Proteomes" id="UP000078390">
    <property type="component" value="Unassembled WGS sequence"/>
</dbReference>
<dbReference type="CDD" id="cd14256">
    <property type="entry name" value="Dockerin_I"/>
    <property type="match status" value="1"/>
</dbReference>
<feature type="signal peptide" evidence="1">
    <location>
        <begin position="1"/>
        <end position="19"/>
    </location>
</feature>
<name>A0A179D4A7_9BACT</name>
<feature type="chain" id="PRO_5008100227" description="Dockerin domain-containing protein" evidence="1">
    <location>
        <begin position="20"/>
        <end position="856"/>
    </location>
</feature>
<reference evidence="2 3" key="1">
    <citation type="submission" date="2016-04" db="EMBL/GenBank/DDBJ databases">
        <title>Genome analysis of Thermosulfurimonas dismutans, the first thermophilic sulfur-disproportionating bacterium of the phylum Thermodesulfobacteria.</title>
        <authorList>
            <person name="Mardanov A.V."/>
            <person name="Beletsky A.V."/>
            <person name="Kadnikov V.V."/>
            <person name="Slobodkin A.I."/>
            <person name="Ravin N.V."/>
        </authorList>
    </citation>
    <scope>NUCLEOTIDE SEQUENCE [LARGE SCALE GENOMIC DNA]</scope>
    <source>
        <strain evidence="2 3">S95</strain>
    </source>
</reference>
<evidence type="ECO:0000313" key="3">
    <source>
        <dbReference type="Proteomes" id="UP000078390"/>
    </source>
</evidence>
<organism evidence="2 3">
    <name type="scientific">Thermosulfurimonas dismutans</name>
    <dbReference type="NCBI Taxonomy" id="999894"/>
    <lineage>
        <taxon>Bacteria</taxon>
        <taxon>Pseudomonadati</taxon>
        <taxon>Thermodesulfobacteriota</taxon>
        <taxon>Thermodesulfobacteria</taxon>
        <taxon>Thermodesulfobacteriales</taxon>
        <taxon>Thermodesulfobacteriaceae</taxon>
        <taxon>Thermosulfurimonas</taxon>
    </lineage>
</organism>
<dbReference type="STRING" id="999894.TDIS_1037"/>
<sequence length="856" mass="97531">MVAFLLFLSLFVLCQTVAAQEVFYPFYATSIPPLRSFALSEWGDTTGIVVEAPENTVAIEVLVNAPGTKLLVYEISINGSEIISKTKVGEALSQGPGWLRVPVPKLDQKKLFYLKIDFQEAEGYRQAVIADSPVWPKDGFWMVSRDRWLWRLEWGEDHPYGGVDNSGLVPRPFIRFVREGSFKLERFEPQPGIVLQGAKMRFKIWCFDFCPELKLDFEGDGEFDSRLTETDSRVSEFYHSYRSSGIYYPKVCSEDEKECFESVVVVGPPTTEISSLFSENFVVYWPKSKSFIKPYAERLLKYSQRAKDTGYFKYWGFEKDWAPNIAVYYYSTDINFARELCNLESGNSDDNYYNCSNNVMLASYITGVPFWHLLGAISSGIASADTLLHELAHALDHILNLSRAFGGENEIIPMWRNEGLVVTFAGNPGYGYSQDSRHATAKEVFEASRVLENFIHLRSDEIFYRCGGAATECYTMSTSLNGIIFPIFWVKEPQDKIVQYWNLLAYQTHEEVFPQIFGYNNDELWQKLFIWTNENIPSFNPPELKLLERENLEFSLQGSGDYFVLVYVNGSAHPTRKIRVHSQQSFSLKEFKNNDLKSIRLFVRQVKDSTGGLPLLSEAGRDFLLVFEPETSYLLNLTQYNGASVIYSAEINNWDFSPEAMLYQEINNFSPIPEIFVYQEKICFDFRPFTSFITVEPITGPAEWYLPPPPEDSSFRITVAQPIGELEEGFFCYSIHNADKYALLHLRTDFVQKYYDFTPVDQYLGVRLPVVKALYKRTCTPDGDVAPLGNRDGQVNIGDALVALRFALGLERPSDEDLCHADVAPLGQDGKPQPDGKITIGDAVVILRKALGLVNW</sequence>
<protein>
    <recommendedName>
        <fullName evidence="4">Dockerin domain-containing protein</fullName>
    </recommendedName>
</protein>
<proteinExistence type="predicted"/>
<dbReference type="Gene3D" id="1.10.1330.10">
    <property type="entry name" value="Dockerin domain"/>
    <property type="match status" value="1"/>
</dbReference>
<evidence type="ECO:0000313" key="2">
    <source>
        <dbReference type="EMBL" id="OAQ20910.1"/>
    </source>
</evidence>
<keyword evidence="1" id="KW-0732">Signal</keyword>
<dbReference type="OrthoDB" id="9820381at2"/>
<comment type="caution">
    <text evidence="2">The sequence shown here is derived from an EMBL/GenBank/DDBJ whole genome shotgun (WGS) entry which is preliminary data.</text>
</comment>
<keyword evidence="3" id="KW-1185">Reference proteome</keyword>
<dbReference type="AlphaFoldDB" id="A0A179D4A7"/>
<evidence type="ECO:0000256" key="1">
    <source>
        <dbReference type="SAM" id="SignalP"/>
    </source>
</evidence>
<dbReference type="EMBL" id="LWLG01000005">
    <property type="protein sequence ID" value="OAQ20910.1"/>
    <property type="molecule type" value="Genomic_DNA"/>
</dbReference>
<dbReference type="InterPro" id="IPR036439">
    <property type="entry name" value="Dockerin_dom_sf"/>
</dbReference>
<evidence type="ECO:0008006" key="4">
    <source>
        <dbReference type="Google" id="ProtNLM"/>
    </source>
</evidence>
<dbReference type="RefSeq" id="WP_068670003.1">
    <property type="nucleotide sequence ID" value="NZ_LWLG01000005.1"/>
</dbReference>
<dbReference type="GO" id="GO:0000272">
    <property type="term" value="P:polysaccharide catabolic process"/>
    <property type="evidence" value="ECO:0007669"/>
    <property type="project" value="InterPro"/>
</dbReference>
<gene>
    <name evidence="2" type="ORF">TDIS_1037</name>
</gene>